<gene>
    <name evidence="3" type="ORF">BFW87_26320</name>
</gene>
<dbReference type="Proteomes" id="UP000190965">
    <property type="component" value="Unassembled WGS sequence"/>
</dbReference>
<evidence type="ECO:0000313" key="4">
    <source>
        <dbReference type="Proteomes" id="UP000190965"/>
    </source>
</evidence>
<proteinExistence type="predicted"/>
<sequence>MNTRTQLAAFIASVVLAAHVGIAAAQSTTASAPAKTVVLVHGAFADGSSWNKVIPLLQKAGLKVVAVQNPLDSLAGDVAFTQRAIDDAEGPVVLVGHSWGGAVITEAGTNDKVHSLVYVAAFAPDNGQSALDTVKGYPKSLGQSTFVKDAAGYVKVSDEGVAKYFAADLPREEQVLVAATQGALNSRALNEPVKNAAWHTVPSFAVIAGNDAIINPQQERDQAKRMHAVSVEVPSSHVAMLSYPRQVADLIIQAAK</sequence>
<accession>A0A1T2Y299</accession>
<dbReference type="InterPro" id="IPR029058">
    <property type="entry name" value="AB_hydrolase_fold"/>
</dbReference>
<dbReference type="RefSeq" id="WP_078742631.1">
    <property type="nucleotide sequence ID" value="NZ_MSDF01000052.1"/>
</dbReference>
<name>A0A1T2Y299_PSEFL</name>
<protein>
    <recommendedName>
        <fullName evidence="2">AB hydrolase-1 domain-containing protein</fullName>
    </recommendedName>
</protein>
<comment type="caution">
    <text evidence="3">The sequence shown here is derived from an EMBL/GenBank/DDBJ whole genome shotgun (WGS) entry which is preliminary data.</text>
</comment>
<reference evidence="3 4" key="1">
    <citation type="submission" date="2016-12" db="EMBL/GenBank/DDBJ databases">
        <title>Draft genome sequences of seven strains of Pseudomonas fluorescens that produce 4-formylaminooxyvinylglycine.</title>
        <authorList>
            <person name="Okrent R.A."/>
            <person name="Manning V.A."/>
            <person name="Trippe K.M."/>
        </authorList>
    </citation>
    <scope>NUCLEOTIDE SEQUENCE [LARGE SCALE GENOMIC DNA]</scope>
    <source>
        <strain evidence="3 4">P5A</strain>
    </source>
</reference>
<organism evidence="3 4">
    <name type="scientific">Pseudomonas fluorescens</name>
    <dbReference type="NCBI Taxonomy" id="294"/>
    <lineage>
        <taxon>Bacteria</taxon>
        <taxon>Pseudomonadati</taxon>
        <taxon>Pseudomonadota</taxon>
        <taxon>Gammaproteobacteria</taxon>
        <taxon>Pseudomonadales</taxon>
        <taxon>Pseudomonadaceae</taxon>
        <taxon>Pseudomonas</taxon>
    </lineage>
</organism>
<feature type="signal peptide" evidence="1">
    <location>
        <begin position="1"/>
        <end position="17"/>
    </location>
</feature>
<dbReference type="PANTHER" id="PTHR37017:SF11">
    <property type="entry name" value="ESTERASE_LIPASE_THIOESTERASE DOMAIN-CONTAINING PROTEIN"/>
    <property type="match status" value="1"/>
</dbReference>
<feature type="chain" id="PRO_5012210843" description="AB hydrolase-1 domain-containing protein" evidence="1">
    <location>
        <begin position="18"/>
        <end position="256"/>
    </location>
</feature>
<dbReference type="InterPro" id="IPR052897">
    <property type="entry name" value="Sec-Metab_Biosynth_Hydrolase"/>
</dbReference>
<dbReference type="InterPro" id="IPR000073">
    <property type="entry name" value="AB_hydrolase_1"/>
</dbReference>
<dbReference type="SUPFAM" id="SSF53474">
    <property type="entry name" value="alpha/beta-Hydrolases"/>
    <property type="match status" value="1"/>
</dbReference>
<dbReference type="Pfam" id="PF12697">
    <property type="entry name" value="Abhydrolase_6"/>
    <property type="match status" value="1"/>
</dbReference>
<evidence type="ECO:0000259" key="2">
    <source>
        <dbReference type="Pfam" id="PF12697"/>
    </source>
</evidence>
<dbReference type="PANTHER" id="PTHR37017">
    <property type="entry name" value="AB HYDROLASE-1 DOMAIN-CONTAINING PROTEIN-RELATED"/>
    <property type="match status" value="1"/>
</dbReference>
<evidence type="ECO:0000256" key="1">
    <source>
        <dbReference type="SAM" id="SignalP"/>
    </source>
</evidence>
<dbReference type="EMBL" id="MSDF01000052">
    <property type="protein sequence ID" value="OPA86260.1"/>
    <property type="molecule type" value="Genomic_DNA"/>
</dbReference>
<evidence type="ECO:0000313" key="3">
    <source>
        <dbReference type="EMBL" id="OPA86260.1"/>
    </source>
</evidence>
<dbReference type="AlphaFoldDB" id="A0A1T2Y299"/>
<feature type="domain" description="AB hydrolase-1" evidence="2">
    <location>
        <begin position="37"/>
        <end position="249"/>
    </location>
</feature>
<dbReference type="Gene3D" id="3.40.50.1820">
    <property type="entry name" value="alpha/beta hydrolase"/>
    <property type="match status" value="1"/>
</dbReference>
<keyword evidence="1" id="KW-0732">Signal</keyword>
<dbReference type="OrthoDB" id="9814966at2"/>